<dbReference type="Pfam" id="PF00646">
    <property type="entry name" value="F-box"/>
    <property type="match status" value="1"/>
</dbReference>
<evidence type="ECO:0000259" key="1">
    <source>
        <dbReference type="PROSITE" id="PS50181"/>
    </source>
</evidence>
<feature type="domain" description="F-box" evidence="1">
    <location>
        <begin position="1"/>
        <end position="63"/>
    </location>
</feature>
<comment type="caution">
    <text evidence="2">The sequence shown here is derived from an EMBL/GenBank/DDBJ whole genome shotgun (WGS) entry which is preliminary data.</text>
</comment>
<dbReference type="InterPro" id="IPR032675">
    <property type="entry name" value="LRR_dom_sf"/>
</dbReference>
<dbReference type="Gene3D" id="3.80.10.10">
    <property type="entry name" value="Ribonuclease Inhibitor"/>
    <property type="match status" value="1"/>
</dbReference>
<dbReference type="InterPro" id="IPR036047">
    <property type="entry name" value="F-box-like_dom_sf"/>
</dbReference>
<dbReference type="SUPFAM" id="SSF52047">
    <property type="entry name" value="RNI-like"/>
    <property type="match status" value="2"/>
</dbReference>
<name>A0AAD5UD91_9FUNG</name>
<protein>
    <recommendedName>
        <fullName evidence="1">F-box domain-containing protein</fullName>
    </recommendedName>
</protein>
<dbReference type="SUPFAM" id="SSF81383">
    <property type="entry name" value="F-box domain"/>
    <property type="match status" value="1"/>
</dbReference>
<dbReference type="EMBL" id="JADGKB010000175">
    <property type="protein sequence ID" value="KAJ3251617.1"/>
    <property type="molecule type" value="Genomic_DNA"/>
</dbReference>
<accession>A0AAD5UD91</accession>
<dbReference type="Proteomes" id="UP001210925">
    <property type="component" value="Unassembled WGS sequence"/>
</dbReference>
<evidence type="ECO:0000313" key="4">
    <source>
        <dbReference type="Proteomes" id="UP001210925"/>
    </source>
</evidence>
<dbReference type="PROSITE" id="PS50181">
    <property type="entry name" value="FBOX"/>
    <property type="match status" value="1"/>
</dbReference>
<organism evidence="2 4">
    <name type="scientific">Boothiomyces macroporosus</name>
    <dbReference type="NCBI Taxonomy" id="261099"/>
    <lineage>
        <taxon>Eukaryota</taxon>
        <taxon>Fungi</taxon>
        <taxon>Fungi incertae sedis</taxon>
        <taxon>Chytridiomycota</taxon>
        <taxon>Chytridiomycota incertae sedis</taxon>
        <taxon>Chytridiomycetes</taxon>
        <taxon>Rhizophydiales</taxon>
        <taxon>Terramycetaceae</taxon>
        <taxon>Boothiomyces</taxon>
    </lineage>
</organism>
<sequence>MDLTTLPLDIHHIIAQYLKLKDIRRLSFTCKFLYQFYTSLRQLGKLGVGWPIASHYSRFYRQLKGINVRGFKFKEVVLAMPLQKEMFTNLPPTDSITVAVWPIEDPKGYSQGNLEIEKTGFELMSSCKNIRKIVINYPDWIYESMSRFRCVNISIAKRIFENLTVWKNLKILELAREDIEYSPLAKLLPMTNVTELKIGLGTGVCVLFPIIEFTKLKSLTLADCKLVDADLTQIAGFLEKWKIDKLSLGYAVSDKRMWDDYYNRFTDVGVIKLAESIPKSKIKELDLTTRYTNDLSFIAVKAVFDAVPKSNLVSIALINRINNVQTGLQIARNLKYLDYKKLKIDLDNEEFYNLLAKNIKYSKLRKLRFVLPKAVSRLSALLMAISRHPTIKKINIKGENFGLMGSPPIVSPEEYCQVFSPYVNILPFNKFYIDGIHHASMLIKHINKDSTIKVLTISPACERVTEDLLKELAKNIANSNIKEIYILYGIKWQSAEFGTIAEFFNCATLELIDISAEGISRTGFICLAEKLKQKSLTRQVRVAVSGTSQDPEKIVNKILGTESLISIYSNHY</sequence>
<dbReference type="InterPro" id="IPR001810">
    <property type="entry name" value="F-box_dom"/>
</dbReference>
<keyword evidence="4" id="KW-1185">Reference proteome</keyword>
<dbReference type="AlphaFoldDB" id="A0AAD5UD91"/>
<evidence type="ECO:0000313" key="2">
    <source>
        <dbReference type="EMBL" id="KAJ3251612.1"/>
    </source>
</evidence>
<proteinExistence type="predicted"/>
<reference evidence="2" key="1">
    <citation type="submission" date="2020-05" db="EMBL/GenBank/DDBJ databases">
        <title>Phylogenomic resolution of chytrid fungi.</title>
        <authorList>
            <person name="Stajich J.E."/>
            <person name="Amses K."/>
            <person name="Simmons R."/>
            <person name="Seto K."/>
            <person name="Myers J."/>
            <person name="Bonds A."/>
            <person name="Quandt C.A."/>
            <person name="Barry K."/>
            <person name="Liu P."/>
            <person name="Grigoriev I."/>
            <person name="Longcore J.E."/>
            <person name="James T.Y."/>
        </authorList>
    </citation>
    <scope>NUCLEOTIDE SEQUENCE</scope>
    <source>
        <strain evidence="2">PLAUS21</strain>
    </source>
</reference>
<dbReference type="CDD" id="cd09917">
    <property type="entry name" value="F-box_SF"/>
    <property type="match status" value="1"/>
</dbReference>
<evidence type="ECO:0000313" key="3">
    <source>
        <dbReference type="EMBL" id="KAJ3251617.1"/>
    </source>
</evidence>
<dbReference type="EMBL" id="JADGKB010000175">
    <property type="protein sequence ID" value="KAJ3251612.1"/>
    <property type="molecule type" value="Genomic_DNA"/>
</dbReference>
<gene>
    <name evidence="2" type="ORF">HK103_002226</name>
    <name evidence="3" type="ORF">HK103_002231</name>
</gene>